<dbReference type="EMBL" id="FN668646">
    <property type="protein sequence ID" value="CBK22057.2"/>
    <property type="molecule type" value="Genomic_DNA"/>
</dbReference>
<organism evidence="1">
    <name type="scientific">Blastocystis hominis</name>
    <dbReference type="NCBI Taxonomy" id="12968"/>
    <lineage>
        <taxon>Eukaryota</taxon>
        <taxon>Sar</taxon>
        <taxon>Stramenopiles</taxon>
        <taxon>Bigyra</taxon>
        <taxon>Opalozoa</taxon>
        <taxon>Opalinata</taxon>
        <taxon>Blastocystidae</taxon>
        <taxon>Blastocystis</taxon>
    </lineage>
</organism>
<name>D8M1W8_BLAHO</name>
<dbReference type="SUPFAM" id="SSF53300">
    <property type="entry name" value="vWA-like"/>
    <property type="match status" value="1"/>
</dbReference>
<dbReference type="GO" id="GO:0005737">
    <property type="term" value="C:cytoplasm"/>
    <property type="evidence" value="ECO:0007669"/>
    <property type="project" value="TreeGrafter"/>
</dbReference>
<sequence>MTNDPITQTYNNIIQEICGIRSYYETTLSQIRFVDETDDANGTGKAKVIGDINDSKYDLGVDGAFGHYSILIIILYLCREEVDDKGKTIDEYITEDVLCNGRVLNGKAFSPILKLGSHEIDGKPIGKGFKIAFAYDYKSAIKELMSGRYRMTFITCSPGDGIMAKECDNDANQYADAFVSCVHEFNIRGGGVFWFLENYPFTYEADLYFKTFYGFEAVGDKEYSIKGGNVMVRSKENVPTPGHFVSIGGKAMDYTKLSKLDFGIKRIFEGRTLCVLNEHEFERIGFRIFAKESEGNASIMVREKQEDSREGRMILDTAASKLFLEFTEDGTARWISNAAVWLCNTEEFEEERLLDNKLVSGIKMDEVVLPDKKMMELREITDVKEKRFCLSIVIDTTGSMGGFINATRDNIERIIDSIKQLETDCEIPEGGIVGQVVQFKDYADNMVGEQDEYITSDFARLKNKLASFKATGGADGAGCGSNCEDIQGGLIRALEQMKKPPFRKYNHLMLIVGDYPNHGDFDFCKIDKNKDGELLRDVWERIYNDIRKFRSLRIMFMPVNVAEIVTTMKRMRNALGTEIVDSTPANRDNFVKIVTQTTVNEYKRFVGIS</sequence>
<dbReference type="InterPro" id="IPR036465">
    <property type="entry name" value="vWFA_dom_sf"/>
</dbReference>
<dbReference type="PANTHER" id="PTHR47763">
    <property type="entry name" value="ALPHA-PROTEIN KINASE VWKA"/>
    <property type="match status" value="1"/>
</dbReference>
<dbReference type="Gene3D" id="3.40.50.410">
    <property type="entry name" value="von Willebrand factor, type A domain"/>
    <property type="match status" value="1"/>
</dbReference>
<proteinExistence type="predicted"/>
<dbReference type="InterPro" id="IPR052969">
    <property type="entry name" value="Thr-specific_kinase-like"/>
</dbReference>
<reference evidence="1" key="1">
    <citation type="submission" date="2010-02" db="EMBL/GenBank/DDBJ databases">
        <title>Sequencing and annotation of the Blastocystis hominis genome.</title>
        <authorList>
            <person name="Wincker P."/>
        </authorList>
    </citation>
    <scope>NUCLEOTIDE SEQUENCE</scope>
    <source>
        <strain evidence="1">Singapore isolate B</strain>
    </source>
</reference>
<dbReference type="OrthoDB" id="9987241at2759"/>
<protein>
    <recommendedName>
        <fullName evidence="3">VWFA domain-containing protein</fullName>
    </recommendedName>
</protein>
<evidence type="ECO:0000313" key="1">
    <source>
        <dbReference type="EMBL" id="CBK22057.2"/>
    </source>
</evidence>
<dbReference type="Proteomes" id="UP000008312">
    <property type="component" value="Unassembled WGS sequence"/>
</dbReference>
<dbReference type="GeneID" id="24919334"/>
<evidence type="ECO:0000313" key="2">
    <source>
        <dbReference type="Proteomes" id="UP000008312"/>
    </source>
</evidence>
<gene>
    <name evidence="1" type="ORF">GSBLH_T00002127001</name>
</gene>
<accession>D8M1W8</accession>
<keyword evidence="2" id="KW-1185">Reference proteome</keyword>
<dbReference type="RefSeq" id="XP_012896105.1">
    <property type="nucleotide sequence ID" value="XM_013040651.1"/>
</dbReference>
<dbReference type="InParanoid" id="D8M1W8"/>
<dbReference type="GO" id="GO:0004674">
    <property type="term" value="F:protein serine/threonine kinase activity"/>
    <property type="evidence" value="ECO:0007669"/>
    <property type="project" value="TreeGrafter"/>
</dbReference>
<dbReference type="PANTHER" id="PTHR47763:SF1">
    <property type="entry name" value="DUF659 DOMAIN-CONTAINING PROTEIN"/>
    <property type="match status" value="1"/>
</dbReference>
<dbReference type="AlphaFoldDB" id="D8M1W8"/>
<evidence type="ECO:0008006" key="3">
    <source>
        <dbReference type="Google" id="ProtNLM"/>
    </source>
</evidence>